<keyword evidence="2" id="KW-0614">Plasmid</keyword>
<feature type="compositionally biased region" description="Polar residues" evidence="1">
    <location>
        <begin position="33"/>
        <end position="43"/>
    </location>
</feature>
<feature type="region of interest" description="Disordered" evidence="1">
    <location>
        <begin position="27"/>
        <end position="47"/>
    </location>
</feature>
<accession>A0A7S5PZ13</accession>
<protein>
    <submittedName>
        <fullName evidence="2">Uncharacterized protein</fullName>
    </submittedName>
</protein>
<dbReference type="EMBL" id="MK962691">
    <property type="protein sequence ID" value="QHU23896.1"/>
    <property type="molecule type" value="Genomic_DNA"/>
</dbReference>
<geneLocation type="plasmid" evidence="2">
    <name>pAerXI</name>
</geneLocation>
<reference evidence="2" key="1">
    <citation type="submission" date="2019-05" db="EMBL/GenBank/DDBJ databases">
        <authorList>
            <person name="Perez Valdespino A."/>
            <person name="Curiel Quesada E."/>
            <person name="Perez Garcia D."/>
        </authorList>
    </citation>
    <scope>NUCLEOTIDE SEQUENCE</scope>
    <source>
        <strain evidence="2">RO13</strain>
        <plasmid evidence="2">pAerXI</plasmid>
    </source>
</reference>
<evidence type="ECO:0000256" key="1">
    <source>
        <dbReference type="SAM" id="MobiDB-lite"/>
    </source>
</evidence>
<organism evidence="2">
    <name type="scientific">Aeromonas hydrophila</name>
    <dbReference type="NCBI Taxonomy" id="644"/>
    <lineage>
        <taxon>Bacteria</taxon>
        <taxon>Pseudomonadati</taxon>
        <taxon>Pseudomonadota</taxon>
        <taxon>Gammaproteobacteria</taxon>
        <taxon>Aeromonadales</taxon>
        <taxon>Aeromonadaceae</taxon>
        <taxon>Aeromonas</taxon>
    </lineage>
</organism>
<sequence length="62" mass="7077">MPQGCEPWEAVVCDYTLGQYVRFPRSARPSHPLRQQSLASNPSEYDKAPKVKAFGNKVRERV</sequence>
<name>A0A7S5PZ13_AERHY</name>
<proteinExistence type="predicted"/>
<evidence type="ECO:0000313" key="2">
    <source>
        <dbReference type="EMBL" id="QHU23896.1"/>
    </source>
</evidence>
<dbReference type="AlphaFoldDB" id="A0A7S5PZ13"/>